<dbReference type="SUPFAM" id="SSF52968">
    <property type="entry name" value="B12-dependent dehydatase associated subunit"/>
    <property type="match status" value="1"/>
</dbReference>
<dbReference type="EMBL" id="CP016893">
    <property type="protein sequence ID" value="AST57936.1"/>
    <property type="molecule type" value="Genomic_DNA"/>
</dbReference>
<sequence>MDNEIPSIVIASNGCNDRILREIKAGIEEEGLPYKVYIDSNKFNRIPYNTALISKFGIGVFANKDNLTLYYSKMPNKKPVFDISITDSDYQVARNFGTNAARLYKGLPFKLLQRNNAKSEEQDKNGVLENIVREIAAKYKSSI</sequence>
<dbReference type="Proteomes" id="UP000214975">
    <property type="component" value="Chromosome"/>
</dbReference>
<protein>
    <submittedName>
        <fullName evidence="1">Dehydratase medium subunit</fullName>
    </submittedName>
</protein>
<dbReference type="Gene3D" id="3.40.50.10150">
    <property type="entry name" value="B12-dependent dehydatase associated subunit"/>
    <property type="match status" value="1"/>
</dbReference>
<dbReference type="RefSeq" id="WP_015312192.1">
    <property type="nucleotide sequence ID" value="NZ_CP016893.1"/>
</dbReference>
<evidence type="ECO:0000313" key="1">
    <source>
        <dbReference type="EMBL" id="AST57936.1"/>
    </source>
</evidence>
<name>A0A223HZM8_THETR</name>
<proteinExistence type="predicted"/>
<accession>A0A223HZM8</accession>
<dbReference type="AlphaFoldDB" id="A0A223HZM8"/>
<evidence type="ECO:0000313" key="2">
    <source>
        <dbReference type="Proteomes" id="UP000214975"/>
    </source>
</evidence>
<organism evidence="1 2">
    <name type="scientific">Thermoanaerobacterium thermosaccharolyticum</name>
    <name type="common">Clostridium thermosaccharolyticum</name>
    <dbReference type="NCBI Taxonomy" id="1517"/>
    <lineage>
        <taxon>Bacteria</taxon>
        <taxon>Bacillati</taxon>
        <taxon>Bacillota</taxon>
        <taxon>Clostridia</taxon>
        <taxon>Thermoanaerobacterales</taxon>
        <taxon>Thermoanaerobacteraceae</taxon>
        <taxon>Thermoanaerobacterium</taxon>
    </lineage>
</organism>
<dbReference type="InterPro" id="IPR010254">
    <property type="entry name" value="B12-dep_deHydtase_bsu"/>
</dbReference>
<dbReference type="InterPro" id="IPR003208">
    <property type="entry name" value="Dehydtase/Dehydtase_re"/>
</dbReference>
<reference evidence="1 2" key="1">
    <citation type="submission" date="2016-08" db="EMBL/GenBank/DDBJ databases">
        <title>A novel genetic cassette of butanologenic Thermoanaerobacterium thermosaccharolyticum that directly convert cellulose to butanol.</title>
        <authorList>
            <person name="Li T."/>
            <person name="He J."/>
        </authorList>
    </citation>
    <scope>NUCLEOTIDE SEQUENCE [LARGE SCALE GENOMIC DNA]</scope>
    <source>
        <strain evidence="1 2">TG57</strain>
    </source>
</reference>
<gene>
    <name evidence="1" type="ORF">Thert_01975</name>
</gene>
<dbReference type="Pfam" id="PF02288">
    <property type="entry name" value="Dehydratase_MU"/>
    <property type="match status" value="1"/>
</dbReference>